<feature type="domain" description="C2H2-type" evidence="12">
    <location>
        <begin position="313"/>
        <end position="335"/>
    </location>
</feature>
<feature type="region of interest" description="Disordered" evidence="11">
    <location>
        <begin position="587"/>
        <end position="685"/>
    </location>
</feature>
<evidence type="ECO:0000256" key="2">
    <source>
        <dbReference type="ARBA" id="ARBA00022723"/>
    </source>
</evidence>
<name>A0AAN8QPH8_9TELE</name>
<accession>A0AAN8QPH8</accession>
<comment type="caution">
    <text evidence="13">The sequence shown here is derived from an EMBL/GenBank/DDBJ whole genome shotgun (WGS) entry which is preliminary data.</text>
</comment>
<dbReference type="PROSITE" id="PS00028">
    <property type="entry name" value="ZINC_FINGER_C2H2_1"/>
    <property type="match status" value="6"/>
</dbReference>
<dbReference type="SUPFAM" id="SSF57667">
    <property type="entry name" value="beta-beta-alpha zinc fingers"/>
    <property type="match status" value="3"/>
</dbReference>
<evidence type="ECO:0000313" key="14">
    <source>
        <dbReference type="Proteomes" id="UP001356427"/>
    </source>
</evidence>
<feature type="compositionally biased region" description="Polar residues" evidence="11">
    <location>
        <begin position="717"/>
        <end position="728"/>
    </location>
</feature>
<dbReference type="GO" id="GO:0008270">
    <property type="term" value="F:zinc ion binding"/>
    <property type="evidence" value="ECO:0007669"/>
    <property type="project" value="UniProtKB-KW"/>
</dbReference>
<evidence type="ECO:0000256" key="7">
    <source>
        <dbReference type="ARBA" id="ARBA00023125"/>
    </source>
</evidence>
<gene>
    <name evidence="13" type="ORF">J4Q44_G00191900</name>
</gene>
<feature type="domain" description="C2H2-type" evidence="12">
    <location>
        <begin position="861"/>
        <end position="888"/>
    </location>
</feature>
<feature type="region of interest" description="Disordered" evidence="11">
    <location>
        <begin position="338"/>
        <end position="389"/>
    </location>
</feature>
<evidence type="ECO:0000256" key="6">
    <source>
        <dbReference type="ARBA" id="ARBA00023015"/>
    </source>
</evidence>
<feature type="compositionally biased region" description="Polar residues" evidence="11">
    <location>
        <begin position="419"/>
        <end position="447"/>
    </location>
</feature>
<feature type="compositionally biased region" description="Basic and acidic residues" evidence="11">
    <location>
        <begin position="238"/>
        <end position="247"/>
    </location>
</feature>
<dbReference type="PROSITE" id="PS50157">
    <property type="entry name" value="ZINC_FINGER_C2H2_2"/>
    <property type="match status" value="6"/>
</dbReference>
<dbReference type="InterPro" id="IPR013087">
    <property type="entry name" value="Znf_C2H2_type"/>
</dbReference>
<feature type="domain" description="C2H2-type" evidence="12">
    <location>
        <begin position="285"/>
        <end position="312"/>
    </location>
</feature>
<feature type="compositionally biased region" description="Basic and acidic residues" evidence="11">
    <location>
        <begin position="379"/>
        <end position="389"/>
    </location>
</feature>
<reference evidence="13 14" key="1">
    <citation type="submission" date="2021-04" db="EMBL/GenBank/DDBJ databases">
        <authorList>
            <person name="De Guttry C."/>
            <person name="Zahm M."/>
            <person name="Klopp C."/>
            <person name="Cabau C."/>
            <person name="Louis A."/>
            <person name="Berthelot C."/>
            <person name="Parey E."/>
            <person name="Roest Crollius H."/>
            <person name="Montfort J."/>
            <person name="Robinson-Rechavi M."/>
            <person name="Bucao C."/>
            <person name="Bouchez O."/>
            <person name="Gislard M."/>
            <person name="Lluch J."/>
            <person name="Milhes M."/>
            <person name="Lampietro C."/>
            <person name="Lopez Roques C."/>
            <person name="Donnadieu C."/>
            <person name="Braasch I."/>
            <person name="Desvignes T."/>
            <person name="Postlethwait J."/>
            <person name="Bobe J."/>
            <person name="Wedekind C."/>
            <person name="Guiguen Y."/>
        </authorList>
    </citation>
    <scope>NUCLEOTIDE SEQUENCE [LARGE SCALE GENOMIC DNA]</scope>
    <source>
        <strain evidence="13">Cs_M1</strain>
        <tissue evidence="13">Blood</tissue>
    </source>
</reference>
<feature type="region of interest" description="Disordered" evidence="11">
    <location>
        <begin position="75"/>
        <end position="151"/>
    </location>
</feature>
<feature type="compositionally biased region" description="Basic and acidic residues" evidence="11">
    <location>
        <begin position="345"/>
        <end position="367"/>
    </location>
</feature>
<evidence type="ECO:0000256" key="1">
    <source>
        <dbReference type="ARBA" id="ARBA00004123"/>
    </source>
</evidence>
<keyword evidence="8" id="KW-0804">Transcription</keyword>
<evidence type="ECO:0000256" key="4">
    <source>
        <dbReference type="ARBA" id="ARBA00022771"/>
    </source>
</evidence>
<evidence type="ECO:0000313" key="13">
    <source>
        <dbReference type="EMBL" id="KAK6311135.1"/>
    </source>
</evidence>
<dbReference type="GO" id="GO:0000981">
    <property type="term" value="F:DNA-binding transcription factor activity, RNA polymerase II-specific"/>
    <property type="evidence" value="ECO:0007669"/>
    <property type="project" value="TreeGrafter"/>
</dbReference>
<feature type="compositionally biased region" description="Basic and acidic residues" evidence="11">
    <location>
        <begin position="101"/>
        <end position="126"/>
    </location>
</feature>
<feature type="domain" description="C2H2-type" evidence="12">
    <location>
        <begin position="571"/>
        <end position="598"/>
    </location>
</feature>
<dbReference type="InterPro" id="IPR050717">
    <property type="entry name" value="C2H2-ZF_Transcription_Reg"/>
</dbReference>
<feature type="compositionally biased region" description="Polar residues" evidence="11">
    <location>
        <begin position="248"/>
        <end position="257"/>
    </location>
</feature>
<evidence type="ECO:0000259" key="12">
    <source>
        <dbReference type="PROSITE" id="PS50157"/>
    </source>
</evidence>
<keyword evidence="3" id="KW-0677">Repeat</keyword>
<dbReference type="FunFam" id="3.30.160.60:FF:000912">
    <property type="entry name" value="Zinc finger protein 660"/>
    <property type="match status" value="1"/>
</dbReference>
<keyword evidence="9" id="KW-0539">Nucleus</keyword>
<dbReference type="FunFam" id="3.30.160.60:FF:002402">
    <property type="entry name" value="Zinc finger protein 347"/>
    <property type="match status" value="1"/>
</dbReference>
<feature type="region of interest" description="Disordered" evidence="11">
    <location>
        <begin position="700"/>
        <end position="733"/>
    </location>
</feature>
<dbReference type="AlphaFoldDB" id="A0AAN8QPH8"/>
<dbReference type="Pfam" id="PF00096">
    <property type="entry name" value="zf-C2H2"/>
    <property type="match status" value="6"/>
</dbReference>
<dbReference type="FunFam" id="3.30.160.60:FF:000260">
    <property type="entry name" value="Spalt-like transcription factor 1"/>
    <property type="match status" value="2"/>
</dbReference>
<dbReference type="Gene3D" id="3.30.160.60">
    <property type="entry name" value="Classic Zinc Finger"/>
    <property type="match status" value="6"/>
</dbReference>
<evidence type="ECO:0000256" key="9">
    <source>
        <dbReference type="ARBA" id="ARBA00023242"/>
    </source>
</evidence>
<feature type="compositionally biased region" description="Polar residues" evidence="11">
    <location>
        <begin position="658"/>
        <end position="676"/>
    </location>
</feature>
<dbReference type="GO" id="GO:0005634">
    <property type="term" value="C:nucleus"/>
    <property type="evidence" value="ECO:0007669"/>
    <property type="project" value="UniProtKB-SubCell"/>
</dbReference>
<evidence type="ECO:0000256" key="3">
    <source>
        <dbReference type="ARBA" id="ARBA00022737"/>
    </source>
</evidence>
<feature type="domain" description="C2H2-type" evidence="12">
    <location>
        <begin position="889"/>
        <end position="913"/>
    </location>
</feature>
<sequence length="913" mass="102354">MLSSVSLRAQIASIIEVLSKTAVAEISKVVDDGIVVLRVEMCQRENEINVLKKTVQQLDSELRRARGIQARKRIHHGRSVAAENLGRGPGKSGTTCVGRTSLEKLQPEEYGNEKDEGVRPADETPVKTEPGGEEGDQEEHTAGRKDKDHLDAELSTYERVSQLWMSSTQEDNDMETSNSEDFNNSSGRNPQCLPDHSPGTSGMAEASCSSVSFPGKPYLESDVRQDMILQLRQQQHYRQSDALRRTSDGTVKSNPDPQSVFGFGPNYNTARRARTNRFCQVNKHFICTLCGKSFERYSHLERHLRIHTGEKPYSCDICGRCFNQKGSLKGHLKTHRVSMDGLANTEEKPSLDRRQSEEERCNEKDEVIQTAPEMPMKSEPGEEKDASQILDHKAEEQTAGRAEHQLDEELSMYERDSQPWMSGSQADNDIETSNSEYFSSSGQNSQCLTDHSPVPPVPGMAAASCSSASFPGKPYVDVREDMILRVRQQHYGPSDTLLIASDGTVQPNSQGMDGASLNHQPIFSGFPRKVKTFQGVTKDKKCFICSFCGKVFERVGHLERHQRIHTGEKPYSCDICGRRFNQKGSLKGHLKTHRDGADMLTGQPPLDDEKPDVYPRPSENPEEPTDQPPPAEAQPVCGHSEEEGRGQGLVGKAEQEKQFGSQILSQSGHQHQQTTERPGYQDDPEYVMDERETQLCRSFTERHSDTESGSVHPGCSSDVTKQQNSHPVSPSVKYHHSPFDGLHQHHHQGFYTSASREVELEDLSFQDEEDKLDMIEEEQYAGMALHARNREDADERILPRFQDRAPPPPLPVEEETAMREYITEPNYSQEGILFALGIDSFDSTEGSSASATTDDTRNRCFICSFCGKSFDRHSHFERHQHTHTGEKPYSCEICGKSFTQKSSLKAHQRLHTG</sequence>
<proteinExistence type="predicted"/>
<dbReference type="PANTHER" id="PTHR14196">
    <property type="entry name" value="ODD-SKIPPED - RELATED"/>
    <property type="match status" value="1"/>
</dbReference>
<comment type="subcellular location">
    <subcellularLocation>
        <location evidence="1">Nucleus</location>
    </subcellularLocation>
</comment>
<evidence type="ECO:0000256" key="11">
    <source>
        <dbReference type="SAM" id="MobiDB-lite"/>
    </source>
</evidence>
<feature type="region of interest" description="Disordered" evidence="11">
    <location>
        <begin position="233"/>
        <end position="265"/>
    </location>
</feature>
<dbReference type="GO" id="GO:0000977">
    <property type="term" value="F:RNA polymerase II transcription regulatory region sequence-specific DNA binding"/>
    <property type="evidence" value="ECO:0007669"/>
    <property type="project" value="TreeGrafter"/>
</dbReference>
<evidence type="ECO:0000256" key="10">
    <source>
        <dbReference type="PROSITE-ProRule" id="PRU00042"/>
    </source>
</evidence>
<protein>
    <recommendedName>
        <fullName evidence="12">C2H2-type domain-containing protein</fullName>
    </recommendedName>
</protein>
<evidence type="ECO:0000256" key="5">
    <source>
        <dbReference type="ARBA" id="ARBA00022833"/>
    </source>
</evidence>
<feature type="domain" description="C2H2-type" evidence="12">
    <location>
        <begin position="543"/>
        <end position="570"/>
    </location>
</feature>
<keyword evidence="2" id="KW-0479">Metal-binding</keyword>
<feature type="compositionally biased region" description="Basic and acidic residues" evidence="11">
    <location>
        <begin position="138"/>
        <end position="151"/>
    </location>
</feature>
<feature type="region of interest" description="Disordered" evidence="11">
    <location>
        <begin position="414"/>
        <end position="447"/>
    </location>
</feature>
<keyword evidence="4 10" id="KW-0863">Zinc-finger</keyword>
<feature type="region of interest" description="Disordered" evidence="11">
    <location>
        <begin position="166"/>
        <end position="210"/>
    </location>
</feature>
<dbReference type="Proteomes" id="UP001356427">
    <property type="component" value="Unassembled WGS sequence"/>
</dbReference>
<keyword evidence="14" id="KW-1185">Reference proteome</keyword>
<dbReference type="SMART" id="SM00355">
    <property type="entry name" value="ZnF_C2H2"/>
    <property type="match status" value="6"/>
</dbReference>
<keyword evidence="7" id="KW-0238">DNA-binding</keyword>
<feature type="compositionally biased region" description="Polar residues" evidence="11">
    <location>
        <begin position="166"/>
        <end position="189"/>
    </location>
</feature>
<keyword evidence="6" id="KW-0805">Transcription regulation</keyword>
<evidence type="ECO:0000256" key="8">
    <source>
        <dbReference type="ARBA" id="ARBA00023163"/>
    </source>
</evidence>
<dbReference type="FunFam" id="3.30.160.60:FF:001450">
    <property type="entry name" value="zinc finger protein 774"/>
    <property type="match status" value="1"/>
</dbReference>
<dbReference type="PANTHER" id="PTHR14196:SF0">
    <property type="entry name" value="PROTEIN BOWEL"/>
    <property type="match status" value="1"/>
</dbReference>
<dbReference type="EMBL" id="JAGTTL010000016">
    <property type="protein sequence ID" value="KAK6311135.1"/>
    <property type="molecule type" value="Genomic_DNA"/>
</dbReference>
<dbReference type="InterPro" id="IPR036236">
    <property type="entry name" value="Znf_C2H2_sf"/>
</dbReference>
<organism evidence="13 14">
    <name type="scientific">Coregonus suidteri</name>
    <dbReference type="NCBI Taxonomy" id="861788"/>
    <lineage>
        <taxon>Eukaryota</taxon>
        <taxon>Metazoa</taxon>
        <taxon>Chordata</taxon>
        <taxon>Craniata</taxon>
        <taxon>Vertebrata</taxon>
        <taxon>Euteleostomi</taxon>
        <taxon>Actinopterygii</taxon>
        <taxon>Neopterygii</taxon>
        <taxon>Teleostei</taxon>
        <taxon>Protacanthopterygii</taxon>
        <taxon>Salmoniformes</taxon>
        <taxon>Salmonidae</taxon>
        <taxon>Coregoninae</taxon>
        <taxon>Coregonus</taxon>
    </lineage>
</organism>
<keyword evidence="5" id="KW-0862">Zinc</keyword>